<keyword evidence="1" id="KW-0812">Transmembrane</keyword>
<dbReference type="OrthoDB" id="9806195at2"/>
<dbReference type="AlphaFoldDB" id="A0A059E1H7"/>
<proteinExistence type="predicted"/>
<keyword evidence="3" id="KW-1185">Reference proteome</keyword>
<accession>A0A059E1H7</accession>
<dbReference type="PANTHER" id="PTHR34219:SF6">
    <property type="entry name" value="BLR3280 PROTEIN"/>
    <property type="match status" value="1"/>
</dbReference>
<protein>
    <recommendedName>
        <fullName evidence="4">PepSY domain-containing protein</fullName>
    </recommendedName>
</protein>
<name>A0A059E1H7_9PROT</name>
<dbReference type="Proteomes" id="UP000024547">
    <property type="component" value="Unassembled WGS sequence"/>
</dbReference>
<evidence type="ECO:0000313" key="3">
    <source>
        <dbReference type="Proteomes" id="UP000024547"/>
    </source>
</evidence>
<dbReference type="Pfam" id="PF03929">
    <property type="entry name" value="PepSY_TM"/>
    <property type="match status" value="1"/>
</dbReference>
<evidence type="ECO:0000313" key="2">
    <source>
        <dbReference type="EMBL" id="KCZ61372.1"/>
    </source>
</evidence>
<feature type="transmembrane region" description="Helical" evidence="1">
    <location>
        <begin position="12"/>
        <end position="35"/>
    </location>
</feature>
<feature type="transmembrane region" description="Helical" evidence="1">
    <location>
        <begin position="203"/>
        <end position="224"/>
    </location>
</feature>
<gene>
    <name evidence="2" type="ORF">HY36_16870</name>
</gene>
<dbReference type="STRING" id="1280948.HY36_16870"/>
<organism evidence="2 3">
    <name type="scientific">Hyphomonas atlantica</name>
    <dbReference type="NCBI Taxonomy" id="1280948"/>
    <lineage>
        <taxon>Bacteria</taxon>
        <taxon>Pseudomonadati</taxon>
        <taxon>Pseudomonadota</taxon>
        <taxon>Alphaproteobacteria</taxon>
        <taxon>Hyphomonadales</taxon>
        <taxon>Hyphomonadaceae</taxon>
        <taxon>Hyphomonas</taxon>
    </lineage>
</organism>
<evidence type="ECO:0000256" key="1">
    <source>
        <dbReference type="SAM" id="Phobius"/>
    </source>
</evidence>
<keyword evidence="1" id="KW-1133">Transmembrane helix</keyword>
<dbReference type="RefSeq" id="WP_035551692.1">
    <property type="nucleotide sequence ID" value="NZ_AWFH01000015.1"/>
</dbReference>
<reference evidence="2 3" key="1">
    <citation type="journal article" date="2014" name="Antonie Van Leeuwenhoek">
        <title>Hyphomonas beringensis sp. nov. and Hyphomonas chukchiensis sp. nov., isolated from surface seawater of the Bering Sea and Chukchi Sea.</title>
        <authorList>
            <person name="Li C."/>
            <person name="Lai Q."/>
            <person name="Li G."/>
            <person name="Dong C."/>
            <person name="Wang J."/>
            <person name="Liao Y."/>
            <person name="Shao Z."/>
        </authorList>
    </citation>
    <scope>NUCLEOTIDE SEQUENCE [LARGE SCALE GENOMIC DNA]</scope>
    <source>
        <strain evidence="2 3">22II1-22F38</strain>
    </source>
</reference>
<evidence type="ECO:0008006" key="4">
    <source>
        <dbReference type="Google" id="ProtNLM"/>
    </source>
</evidence>
<comment type="caution">
    <text evidence="2">The sequence shown here is derived from an EMBL/GenBank/DDBJ whole genome shotgun (WGS) entry which is preliminary data.</text>
</comment>
<dbReference type="PANTHER" id="PTHR34219">
    <property type="entry name" value="IRON-REGULATED INNER MEMBRANE PROTEIN-RELATED"/>
    <property type="match status" value="1"/>
</dbReference>
<keyword evidence="1" id="KW-0472">Membrane</keyword>
<dbReference type="eggNOG" id="COG3182">
    <property type="taxonomic scope" value="Bacteria"/>
</dbReference>
<dbReference type="InterPro" id="IPR005625">
    <property type="entry name" value="PepSY-ass_TM"/>
</dbReference>
<sequence length="241" mass="26448">MAVLRWAVRIHKWVALIVGLQIVLWVAGGVVMSVIPIEQVRGEHKIATQTATSVSPTDIITLRKAAQAAQINQVAEASTGTVLGEPVWHLKSPDGISFTVDARTGAVLSPASELLATQIAQADYSGDATLSDVTLLTDPPSEYGRPGPVWQVVFADRDSTTLYVDPGRAEVRARRSSTWRFYDFFWKLHIMDYDDGDDFNHPLLITAAGAAMFVALSGFILLIIKMRRSLLAWSRQRKSSS</sequence>
<dbReference type="PATRIC" id="fig|1280948.3.peg.1896"/>
<dbReference type="EMBL" id="AWFH01000015">
    <property type="protein sequence ID" value="KCZ61372.1"/>
    <property type="molecule type" value="Genomic_DNA"/>
</dbReference>